<feature type="coiled-coil region" evidence="1">
    <location>
        <begin position="324"/>
        <end position="387"/>
    </location>
</feature>
<organism evidence="3 4">
    <name type="scientific">Strigomonas culicis</name>
    <dbReference type="NCBI Taxonomy" id="28005"/>
    <lineage>
        <taxon>Eukaryota</taxon>
        <taxon>Discoba</taxon>
        <taxon>Euglenozoa</taxon>
        <taxon>Kinetoplastea</taxon>
        <taxon>Metakinetoplastina</taxon>
        <taxon>Trypanosomatida</taxon>
        <taxon>Trypanosomatidae</taxon>
        <taxon>Strigomonadinae</taxon>
        <taxon>Strigomonas</taxon>
    </lineage>
</organism>
<name>S9VYQ3_9TRYP</name>
<accession>S9VYQ3</accession>
<feature type="coiled-coil region" evidence="1">
    <location>
        <begin position="163"/>
        <end position="197"/>
    </location>
</feature>
<feature type="coiled-coil region" evidence="1">
    <location>
        <begin position="803"/>
        <end position="837"/>
    </location>
</feature>
<evidence type="ECO:0000313" key="3">
    <source>
        <dbReference type="EMBL" id="EPY28815.1"/>
    </source>
</evidence>
<sequence>MSWPVELLNDTNKKLREVIERRTAELEEKRHLVAEHHEVVDYMRQSLTQATRQFSSLDKQIHTEAEAVEKLASEVRQLQHEVDGGRRTVRQQEELLQKLIKSRDHFNTLINEKGAALRERTRESVTLEEEAKAIIVAHIERRRVGEALEAELKNMSQTLWNKLERWHASVARYEDELRAAEAEHEAVLRELDHVRAQLLASLKDHHESVDQLAKVVHQSETLDTSVQQNADRMAELKAEYNRKLEQKEKLLEAREQLTRASRQMGKQRDNKRSLLDTKVNRLREYLQLARDDANEMDITGRYHRAERLRRRKLVEQYQNLHFLLEDRREALDQLKAQLGELRLAAVSIEKEVQSMNIIPPAILYRLRASLQKKLDSLENRFDRTSAKRAETVQHIMAEAARADDLCRQIGYQKKMGKQIEDEESKHKGSLEELLKIHKSIGQDIEARKVALADAHEEYNQLYRNRQEVLEVQVQDLRSQLVAHMEQHRQLLQGATTLRSALHRTSAQLLEQKGRRAQVAERQKLTQIEVANLVAEEGQLEERKRVEATKVESESVTLRTLMQAADGQLKERQDLAGLEELLRAQVQMEENHLQAAMQGTLVELHAEQNAVREQADALRRLTRQRDLIRMRYEEAMAALTKAVEAPLDELSAAGEDGLPRAPLMEAGAPPEALHAHLLLRRSILREQLMERGNYLDVRILSLERESENLRRMLEAIKAERHSMCAAVEQQKKTSGRSSKPFTDQNTNVHFNKNRSGASVAAQKDLQLLGEAKGYLQAGLQERTLLLQTEVKLQDEVIATVSDHRSKTREHLLALRATLKELQQAALQKRNKMQRLKDALHTGRMKQATSCKVH</sequence>
<proteinExistence type="predicted"/>
<dbReference type="AlphaFoldDB" id="S9VYQ3"/>
<keyword evidence="1" id="KW-0175">Coiled coil</keyword>
<feature type="coiled-coil region" evidence="1">
    <location>
        <begin position="600"/>
        <end position="637"/>
    </location>
</feature>
<evidence type="ECO:0000256" key="2">
    <source>
        <dbReference type="SAM" id="MobiDB-lite"/>
    </source>
</evidence>
<feature type="compositionally biased region" description="Polar residues" evidence="2">
    <location>
        <begin position="734"/>
        <end position="749"/>
    </location>
</feature>
<dbReference type="EMBL" id="ATMH01004867">
    <property type="protein sequence ID" value="EPY28815.1"/>
    <property type="molecule type" value="Genomic_DNA"/>
</dbReference>
<gene>
    <name evidence="3" type="ORF">STCU_04867</name>
</gene>
<feature type="coiled-coil region" evidence="1">
    <location>
        <begin position="226"/>
        <end position="270"/>
    </location>
</feature>
<reference evidence="3 4" key="1">
    <citation type="journal article" date="2013" name="PLoS ONE">
        <title>Predicting the Proteins of Angomonas deanei, Strigomonas culicis and Their Respective Endosymbionts Reveals New Aspects of the Trypanosomatidae Family.</title>
        <authorList>
            <person name="Motta M.C."/>
            <person name="Martins A.C."/>
            <person name="de Souza S.S."/>
            <person name="Catta-Preta C.M."/>
            <person name="Silva R."/>
            <person name="Klein C.C."/>
            <person name="de Almeida L.G."/>
            <person name="de Lima Cunha O."/>
            <person name="Ciapina L.P."/>
            <person name="Brocchi M."/>
            <person name="Colabardini A.C."/>
            <person name="de Araujo Lima B."/>
            <person name="Machado C.R."/>
            <person name="de Almeida Soares C.M."/>
            <person name="Probst C.M."/>
            <person name="de Menezes C.B."/>
            <person name="Thompson C.E."/>
            <person name="Bartholomeu D.C."/>
            <person name="Gradia D.F."/>
            <person name="Pavoni D.P."/>
            <person name="Grisard E.C."/>
            <person name="Fantinatti-Garboggini F."/>
            <person name="Marchini F.K."/>
            <person name="Rodrigues-Luiz G.F."/>
            <person name="Wagner G."/>
            <person name="Goldman G.H."/>
            <person name="Fietto J.L."/>
            <person name="Elias M.C."/>
            <person name="Goldman M.H."/>
            <person name="Sagot M.F."/>
            <person name="Pereira M."/>
            <person name="Stoco P.H."/>
            <person name="de Mendonca-Neto R.P."/>
            <person name="Teixeira S.M."/>
            <person name="Maciel T.E."/>
            <person name="de Oliveira Mendes T.A."/>
            <person name="Urmenyi T.P."/>
            <person name="de Souza W."/>
            <person name="Schenkman S."/>
            <person name="de Vasconcelos A.T."/>
        </authorList>
    </citation>
    <scope>NUCLEOTIDE SEQUENCE [LARGE SCALE GENOMIC DNA]</scope>
</reference>
<evidence type="ECO:0000256" key="1">
    <source>
        <dbReference type="SAM" id="Coils"/>
    </source>
</evidence>
<comment type="caution">
    <text evidence="3">The sequence shown here is derived from an EMBL/GenBank/DDBJ whole genome shotgun (WGS) entry which is preliminary data.</text>
</comment>
<feature type="region of interest" description="Disordered" evidence="2">
    <location>
        <begin position="729"/>
        <end position="749"/>
    </location>
</feature>
<dbReference type="Proteomes" id="UP000015354">
    <property type="component" value="Unassembled WGS sequence"/>
</dbReference>
<evidence type="ECO:0000313" key="4">
    <source>
        <dbReference type="Proteomes" id="UP000015354"/>
    </source>
</evidence>
<keyword evidence="4" id="KW-1185">Reference proteome</keyword>
<dbReference type="OrthoDB" id="271974at2759"/>
<protein>
    <submittedName>
        <fullName evidence="3">Uncharacterized protein</fullName>
    </submittedName>
</protein>